<protein>
    <submittedName>
        <fullName evidence="2">Uncharacterized protein</fullName>
    </submittedName>
</protein>
<dbReference type="Proteomes" id="UP001172721">
    <property type="component" value="Unassembled WGS sequence"/>
</dbReference>
<reference evidence="2" key="1">
    <citation type="submission" date="2023-07" db="EMBL/GenBank/DDBJ databases">
        <title>Fictibacillus sp. isolated from freshwater pond.</title>
        <authorList>
            <person name="Kirdat K."/>
            <person name="Bhat A."/>
            <person name="Mourya A."/>
            <person name="Yadav A."/>
        </authorList>
    </citation>
    <scope>NUCLEOTIDE SEQUENCE</scope>
    <source>
        <strain evidence="2">NE201</strain>
    </source>
</reference>
<comment type="caution">
    <text evidence="2">The sequence shown here is derived from an EMBL/GenBank/DDBJ whole genome shotgun (WGS) entry which is preliminary data.</text>
</comment>
<feature type="transmembrane region" description="Helical" evidence="1">
    <location>
        <begin position="9"/>
        <end position="27"/>
    </location>
</feature>
<keyword evidence="1" id="KW-0812">Transmembrane</keyword>
<gene>
    <name evidence="2" type="ORF">QYB97_06180</name>
</gene>
<proteinExistence type="predicted"/>
<keyword evidence="1" id="KW-1133">Transmembrane helix</keyword>
<organism evidence="2 3">
    <name type="scientific">Fictibacillus fluitans</name>
    <dbReference type="NCBI Taxonomy" id="3058422"/>
    <lineage>
        <taxon>Bacteria</taxon>
        <taxon>Bacillati</taxon>
        <taxon>Bacillota</taxon>
        <taxon>Bacilli</taxon>
        <taxon>Bacillales</taxon>
        <taxon>Fictibacillaceae</taxon>
        <taxon>Fictibacillus</taxon>
    </lineage>
</organism>
<sequence>MKNKKGTEVILFLYALGISVWLSIFLGKPLNPHHLIEWMFKQF</sequence>
<keyword evidence="1" id="KW-0472">Membrane</keyword>
<accession>A0ABT8HTF5</accession>
<keyword evidence="3" id="KW-1185">Reference proteome</keyword>
<evidence type="ECO:0000313" key="2">
    <source>
        <dbReference type="EMBL" id="MDN4524052.1"/>
    </source>
</evidence>
<dbReference type="RefSeq" id="WP_301165105.1">
    <property type="nucleotide sequence ID" value="NZ_JAUHTR010000002.1"/>
</dbReference>
<name>A0ABT8HTF5_9BACL</name>
<evidence type="ECO:0000256" key="1">
    <source>
        <dbReference type="SAM" id="Phobius"/>
    </source>
</evidence>
<evidence type="ECO:0000313" key="3">
    <source>
        <dbReference type="Proteomes" id="UP001172721"/>
    </source>
</evidence>
<dbReference type="EMBL" id="JAUHTR010000002">
    <property type="protein sequence ID" value="MDN4524052.1"/>
    <property type="molecule type" value="Genomic_DNA"/>
</dbReference>